<organism evidence="5 6">
    <name type="scientific">Amphibalanus amphitrite</name>
    <name type="common">Striped barnacle</name>
    <name type="synonym">Balanus amphitrite</name>
    <dbReference type="NCBI Taxonomy" id="1232801"/>
    <lineage>
        <taxon>Eukaryota</taxon>
        <taxon>Metazoa</taxon>
        <taxon>Ecdysozoa</taxon>
        <taxon>Arthropoda</taxon>
        <taxon>Crustacea</taxon>
        <taxon>Multicrustacea</taxon>
        <taxon>Cirripedia</taxon>
        <taxon>Thoracica</taxon>
        <taxon>Thoracicalcarea</taxon>
        <taxon>Balanomorpha</taxon>
        <taxon>Balanoidea</taxon>
        <taxon>Balanidae</taxon>
        <taxon>Amphibalaninae</taxon>
        <taxon>Amphibalanus</taxon>
    </lineage>
</organism>
<dbReference type="GO" id="GO:0007265">
    <property type="term" value="P:Ras protein signal transduction"/>
    <property type="evidence" value="ECO:0007669"/>
    <property type="project" value="TreeGrafter"/>
</dbReference>
<evidence type="ECO:0000256" key="3">
    <source>
        <dbReference type="SAM" id="MobiDB-lite"/>
    </source>
</evidence>
<dbReference type="GO" id="GO:0005085">
    <property type="term" value="F:guanyl-nucleotide exchange factor activity"/>
    <property type="evidence" value="ECO:0007669"/>
    <property type="project" value="UniProtKB-KW"/>
</dbReference>
<dbReference type="OrthoDB" id="10254377at2759"/>
<protein>
    <submittedName>
        <fullName evidence="5">Ras-specific guanine nucleotide-releasing factor RalGPS1</fullName>
    </submittedName>
</protein>
<dbReference type="InterPro" id="IPR036964">
    <property type="entry name" value="RASGEF_cat_dom_sf"/>
</dbReference>
<dbReference type="InterPro" id="IPR001895">
    <property type="entry name" value="RASGEF_cat_dom"/>
</dbReference>
<dbReference type="SMART" id="SM00147">
    <property type="entry name" value="RasGEF"/>
    <property type="match status" value="1"/>
</dbReference>
<feature type="region of interest" description="Disordered" evidence="3">
    <location>
        <begin position="29"/>
        <end position="74"/>
    </location>
</feature>
<evidence type="ECO:0000259" key="4">
    <source>
        <dbReference type="PROSITE" id="PS50009"/>
    </source>
</evidence>
<dbReference type="InterPro" id="IPR023578">
    <property type="entry name" value="Ras_GEF_dom_sf"/>
</dbReference>
<dbReference type="PANTHER" id="PTHR23113:SF368">
    <property type="entry name" value="CELL DIVISION CONTROL PROTEIN 25"/>
    <property type="match status" value="1"/>
</dbReference>
<dbReference type="InterPro" id="IPR008937">
    <property type="entry name" value="Ras-like_GEF"/>
</dbReference>
<name>A0A6A4VQH2_AMPAM</name>
<proteinExistence type="predicted"/>
<dbReference type="Gene3D" id="1.10.840.10">
    <property type="entry name" value="Ras guanine-nucleotide exchange factors catalytic domain"/>
    <property type="match status" value="1"/>
</dbReference>
<dbReference type="AlphaFoldDB" id="A0A6A4VQH2"/>
<keyword evidence="1 2" id="KW-0344">Guanine-nucleotide releasing factor</keyword>
<dbReference type="Pfam" id="PF00617">
    <property type="entry name" value="RasGEF"/>
    <property type="match status" value="1"/>
</dbReference>
<gene>
    <name evidence="5" type="primary">ralgps1</name>
    <name evidence="5" type="ORF">FJT64_004181</name>
</gene>
<evidence type="ECO:0000313" key="6">
    <source>
        <dbReference type="Proteomes" id="UP000440578"/>
    </source>
</evidence>
<feature type="domain" description="Ras-GEF" evidence="4">
    <location>
        <begin position="93"/>
        <end position="247"/>
    </location>
</feature>
<dbReference type="EMBL" id="VIIS01001432">
    <property type="protein sequence ID" value="KAF0298457.1"/>
    <property type="molecule type" value="Genomic_DNA"/>
</dbReference>
<sequence length="247" mass="28250">MWHSDFAREPSCDSLATLKLCERDEEPQLAAGAPGYSQTLPTPRHRQARQALQGAEESRHSPPADPAQNQASLARWAAAAGGKPAFLEVLTIPPEEFASQITRADWEVFKRIQPDELACLGWNRRDKHILSPNVVAFTRRFNQVSFWTVKEILNVRSVKQRAEVLGLFIRVAKRLQELNNLHGQFAIISALQTAPIYRLQKMWAHLPKNVLQKFEKQRELFLDVNNWEKLRDLLSRAKLPCIPYLGK</sequence>
<dbReference type="PROSITE" id="PS50009">
    <property type="entry name" value="RASGEF_CAT"/>
    <property type="match status" value="1"/>
</dbReference>
<evidence type="ECO:0000256" key="1">
    <source>
        <dbReference type="ARBA" id="ARBA00022658"/>
    </source>
</evidence>
<dbReference type="Proteomes" id="UP000440578">
    <property type="component" value="Unassembled WGS sequence"/>
</dbReference>
<accession>A0A6A4VQH2</accession>
<dbReference type="GO" id="GO:0005886">
    <property type="term" value="C:plasma membrane"/>
    <property type="evidence" value="ECO:0007669"/>
    <property type="project" value="TreeGrafter"/>
</dbReference>
<comment type="caution">
    <text evidence="5">The sequence shown here is derived from an EMBL/GenBank/DDBJ whole genome shotgun (WGS) entry which is preliminary data.</text>
</comment>
<reference evidence="5 6" key="1">
    <citation type="submission" date="2019-07" db="EMBL/GenBank/DDBJ databases">
        <title>Draft genome assembly of a fouling barnacle, Amphibalanus amphitrite (Darwin, 1854): The first reference genome for Thecostraca.</title>
        <authorList>
            <person name="Kim W."/>
        </authorList>
    </citation>
    <scope>NUCLEOTIDE SEQUENCE [LARGE SCALE GENOMIC DNA]</scope>
    <source>
        <strain evidence="5">SNU_AA5</strain>
        <tissue evidence="5">Soma without cirri and trophi</tissue>
    </source>
</reference>
<evidence type="ECO:0000256" key="2">
    <source>
        <dbReference type="PROSITE-ProRule" id="PRU00168"/>
    </source>
</evidence>
<dbReference type="SUPFAM" id="SSF48366">
    <property type="entry name" value="Ras GEF"/>
    <property type="match status" value="1"/>
</dbReference>
<keyword evidence="6" id="KW-1185">Reference proteome</keyword>
<evidence type="ECO:0000313" key="5">
    <source>
        <dbReference type="EMBL" id="KAF0298457.1"/>
    </source>
</evidence>
<dbReference type="PANTHER" id="PTHR23113">
    <property type="entry name" value="GUANINE NUCLEOTIDE EXCHANGE FACTOR"/>
    <property type="match status" value="1"/>
</dbReference>